<name>A0ABP8GHV6_9BURK</name>
<dbReference type="Pfam" id="PF03401">
    <property type="entry name" value="TctC"/>
    <property type="match status" value="1"/>
</dbReference>
<dbReference type="InterPro" id="IPR042100">
    <property type="entry name" value="Bug_dom1"/>
</dbReference>
<accession>A0ABP8GHV6</accession>
<evidence type="ECO:0000256" key="1">
    <source>
        <dbReference type="ARBA" id="ARBA00006987"/>
    </source>
</evidence>
<dbReference type="Gene3D" id="3.40.190.150">
    <property type="entry name" value="Bordetella uptake gene, domain 1"/>
    <property type="match status" value="1"/>
</dbReference>
<organism evidence="2 3">
    <name type="scientific">Pigmentiphaga soli</name>
    <dbReference type="NCBI Taxonomy" id="1007095"/>
    <lineage>
        <taxon>Bacteria</taxon>
        <taxon>Pseudomonadati</taxon>
        <taxon>Pseudomonadota</taxon>
        <taxon>Betaproteobacteria</taxon>
        <taxon>Burkholderiales</taxon>
        <taxon>Alcaligenaceae</taxon>
        <taxon>Pigmentiphaga</taxon>
    </lineage>
</organism>
<dbReference type="PANTHER" id="PTHR42928">
    <property type="entry name" value="TRICARBOXYLATE-BINDING PROTEIN"/>
    <property type="match status" value="1"/>
</dbReference>
<comment type="similarity">
    <text evidence="1">Belongs to the UPF0065 (bug) family.</text>
</comment>
<dbReference type="EMBL" id="BAABFO010000002">
    <property type="protein sequence ID" value="GAA4324446.1"/>
    <property type="molecule type" value="Genomic_DNA"/>
</dbReference>
<evidence type="ECO:0000313" key="2">
    <source>
        <dbReference type="EMBL" id="GAA4324446.1"/>
    </source>
</evidence>
<evidence type="ECO:0000313" key="3">
    <source>
        <dbReference type="Proteomes" id="UP001501671"/>
    </source>
</evidence>
<gene>
    <name evidence="2" type="ORF">GCM10023144_06020</name>
</gene>
<protein>
    <submittedName>
        <fullName evidence="2">Tripartite tricarboxylate transporter substrate binding protein</fullName>
    </submittedName>
</protein>
<dbReference type="Proteomes" id="UP001501671">
    <property type="component" value="Unassembled WGS sequence"/>
</dbReference>
<dbReference type="CDD" id="cd13578">
    <property type="entry name" value="PBP2_Bug27"/>
    <property type="match status" value="1"/>
</dbReference>
<dbReference type="SUPFAM" id="SSF53850">
    <property type="entry name" value="Periplasmic binding protein-like II"/>
    <property type="match status" value="1"/>
</dbReference>
<sequence>MPITAQADAWPDKPIRLIVPFPPGGATDILARQIGQKLGERLKVQVVVDNRGGAGGNIGTGMAAKAPADGYTLLLAPGSTLAINPSLYSELPFDPVKDFEPISQLVVVPYVLVVHPSVPVRSVRELIALAKAKPGSLTYASSGSGQATHLAGVLFNQQAGTSMLHVPYKGAGPASADLVGGQVSMMFANMGSMLPFIKSGKAIPLGTTTAQRSPLLPEVPTVAESGVPGYEISEWFGIAAPAGTPRAIADRVHDELVGILPGMSKDLLAQGFSPVGSTPEAFARLIRDDIARWSVIIKEADVRIN</sequence>
<proteinExistence type="inferred from homology"/>
<dbReference type="PANTHER" id="PTHR42928:SF5">
    <property type="entry name" value="BLR1237 PROTEIN"/>
    <property type="match status" value="1"/>
</dbReference>
<dbReference type="Gene3D" id="3.40.190.10">
    <property type="entry name" value="Periplasmic binding protein-like II"/>
    <property type="match status" value="1"/>
</dbReference>
<reference evidence="3" key="1">
    <citation type="journal article" date="2019" name="Int. J. Syst. Evol. Microbiol.">
        <title>The Global Catalogue of Microorganisms (GCM) 10K type strain sequencing project: providing services to taxonomists for standard genome sequencing and annotation.</title>
        <authorList>
            <consortium name="The Broad Institute Genomics Platform"/>
            <consortium name="The Broad Institute Genome Sequencing Center for Infectious Disease"/>
            <person name="Wu L."/>
            <person name="Ma J."/>
        </authorList>
    </citation>
    <scope>NUCLEOTIDE SEQUENCE [LARGE SCALE GENOMIC DNA]</scope>
    <source>
        <strain evidence="3">JCM 17666</strain>
    </source>
</reference>
<keyword evidence="3" id="KW-1185">Reference proteome</keyword>
<comment type="caution">
    <text evidence="2">The sequence shown here is derived from an EMBL/GenBank/DDBJ whole genome shotgun (WGS) entry which is preliminary data.</text>
</comment>
<dbReference type="InterPro" id="IPR005064">
    <property type="entry name" value="BUG"/>
</dbReference>
<dbReference type="PIRSF" id="PIRSF017082">
    <property type="entry name" value="YflP"/>
    <property type="match status" value="1"/>
</dbReference>